<dbReference type="InterPro" id="IPR004130">
    <property type="entry name" value="Gpn"/>
</dbReference>
<dbReference type="InterPro" id="IPR027417">
    <property type="entry name" value="P-loop_NTPase"/>
</dbReference>
<dbReference type="EMBL" id="BRXW01000657">
    <property type="protein sequence ID" value="GMH72614.1"/>
    <property type="molecule type" value="Genomic_DNA"/>
</dbReference>
<dbReference type="Proteomes" id="UP001165122">
    <property type="component" value="Unassembled WGS sequence"/>
</dbReference>
<dbReference type="GO" id="GO:0003924">
    <property type="term" value="F:GTPase activity"/>
    <property type="evidence" value="ECO:0007669"/>
    <property type="project" value="TreeGrafter"/>
</dbReference>
<dbReference type="PANTHER" id="PTHR21231">
    <property type="entry name" value="XPA-BINDING PROTEIN 1-RELATED"/>
    <property type="match status" value="1"/>
</dbReference>
<keyword evidence="4 5" id="KW-0342">GTP-binding</keyword>
<dbReference type="Gene3D" id="3.40.50.300">
    <property type="entry name" value="P-loop containing nucleotide triphosphate hydrolases"/>
    <property type="match status" value="1"/>
</dbReference>
<comment type="caution">
    <text evidence="7">The sequence shown here is derived from an EMBL/GenBank/DDBJ whole genome shotgun (WGS) entry which is preliminary data.</text>
</comment>
<dbReference type="PANTHER" id="PTHR21231:SF3">
    <property type="entry name" value="GPN-LOOP GTPASE 2"/>
    <property type="match status" value="1"/>
</dbReference>
<reference evidence="8" key="1">
    <citation type="journal article" date="2023" name="Commun. Biol.">
        <title>Genome analysis of Parmales, the sister group of diatoms, reveals the evolutionary specialization of diatoms from phago-mixotrophs to photoautotrophs.</title>
        <authorList>
            <person name="Ban H."/>
            <person name="Sato S."/>
            <person name="Yoshikawa S."/>
            <person name="Yamada K."/>
            <person name="Nakamura Y."/>
            <person name="Ichinomiya M."/>
            <person name="Sato N."/>
            <person name="Blanc-Mathieu R."/>
            <person name="Endo H."/>
            <person name="Kuwata A."/>
            <person name="Ogata H."/>
        </authorList>
    </citation>
    <scope>NUCLEOTIDE SEQUENCE [LARGE SCALE GENOMIC DNA]</scope>
    <source>
        <strain evidence="8">NIES 3700</strain>
    </source>
</reference>
<organism evidence="7 8">
    <name type="scientific">Triparma laevis f. longispina</name>
    <dbReference type="NCBI Taxonomy" id="1714387"/>
    <lineage>
        <taxon>Eukaryota</taxon>
        <taxon>Sar</taxon>
        <taxon>Stramenopiles</taxon>
        <taxon>Ochrophyta</taxon>
        <taxon>Bolidophyceae</taxon>
        <taxon>Parmales</taxon>
        <taxon>Triparmaceae</taxon>
        <taxon>Triparma</taxon>
    </lineage>
</organism>
<gene>
    <name evidence="7" type="ORF">TrLO_g3533</name>
</gene>
<dbReference type="GO" id="GO:0005525">
    <property type="term" value="F:GTP binding"/>
    <property type="evidence" value="ECO:0007669"/>
    <property type="project" value="UniProtKB-KW"/>
</dbReference>
<evidence type="ECO:0000256" key="4">
    <source>
        <dbReference type="ARBA" id="ARBA00023134"/>
    </source>
</evidence>
<dbReference type="SUPFAM" id="SSF52540">
    <property type="entry name" value="P-loop containing nucleoside triphosphate hydrolases"/>
    <property type="match status" value="1"/>
</dbReference>
<name>A0A9W7AIX0_9STRA</name>
<comment type="function">
    <text evidence="5">Small GTPase required for proper localization of RNA polymerase II and III (RNAPII and RNAPIII). May act at an RNAP assembly step prior to nuclear import.</text>
</comment>
<feature type="coiled-coil region" evidence="6">
    <location>
        <begin position="86"/>
        <end position="128"/>
    </location>
</feature>
<evidence type="ECO:0000313" key="8">
    <source>
        <dbReference type="Proteomes" id="UP001165122"/>
    </source>
</evidence>
<keyword evidence="6" id="KW-0175">Coiled coil</keyword>
<evidence type="ECO:0000256" key="5">
    <source>
        <dbReference type="RuleBase" id="RU365059"/>
    </source>
</evidence>
<keyword evidence="2 5" id="KW-0547">Nucleotide-binding</keyword>
<evidence type="ECO:0000256" key="1">
    <source>
        <dbReference type="ARBA" id="ARBA00005290"/>
    </source>
</evidence>
<dbReference type="GO" id="GO:0005737">
    <property type="term" value="C:cytoplasm"/>
    <property type="evidence" value="ECO:0007669"/>
    <property type="project" value="TreeGrafter"/>
</dbReference>
<dbReference type="OrthoDB" id="5839at2759"/>
<comment type="similarity">
    <text evidence="1 5">Belongs to the GPN-loop GTPase family.</text>
</comment>
<dbReference type="Pfam" id="PF03029">
    <property type="entry name" value="ATP_bind_1"/>
    <property type="match status" value="1"/>
</dbReference>
<evidence type="ECO:0000256" key="3">
    <source>
        <dbReference type="ARBA" id="ARBA00022801"/>
    </source>
</evidence>
<sequence>MPYGQVVTGPPGSGKTTYCHGLSQYLTLLSRSCHLINFDPGCDPTTFMSETVDVTFDIRKIVDLNNVMGKGWGPNGGLQWCFEYIAHNAEEVMKRVKESVIKKEREKIERIENISKEGKKELERFSDEEIFQACYLIVDFPGQVELYTHSESSSTILSHLTKPIQKGGHIGLNVVNVNLVDSTSIFDAGRFISTCLTTLMSCIRLSLPVVNVLTKVDLLRNQEAVFDIEFFASCDNLNPLLQYLEHGSVEESGEYADDEDFQKARQKVKDSIFYKRHKELTEGIVEVIEDYGLVNFKLLCVSDAALMGRVVAECDKVNGYVYTREEYATDDNKVNAMFKAAVKSDGFNGRQKELEDVRERYIMKNKVVENEEEDPNPKR</sequence>
<evidence type="ECO:0000256" key="6">
    <source>
        <dbReference type="SAM" id="Coils"/>
    </source>
</evidence>
<evidence type="ECO:0000256" key="2">
    <source>
        <dbReference type="ARBA" id="ARBA00022741"/>
    </source>
</evidence>
<dbReference type="AlphaFoldDB" id="A0A9W7AIX0"/>
<keyword evidence="8" id="KW-1185">Reference proteome</keyword>
<accession>A0A9W7AIX0</accession>
<protein>
    <recommendedName>
        <fullName evidence="5">GPN-loop GTPase 2</fullName>
    </recommendedName>
</protein>
<comment type="subunit">
    <text evidence="5">Binds to RNA polymerase II (RNAPII).</text>
</comment>
<keyword evidence="3 5" id="KW-0378">Hydrolase</keyword>
<evidence type="ECO:0000313" key="7">
    <source>
        <dbReference type="EMBL" id="GMH72614.1"/>
    </source>
</evidence>
<proteinExistence type="inferred from homology"/>